<dbReference type="Proteomes" id="UP000327108">
    <property type="component" value="Unassembled WGS sequence"/>
</dbReference>
<evidence type="ECO:0000313" key="2">
    <source>
        <dbReference type="Proteomes" id="UP000327108"/>
    </source>
</evidence>
<name>A0A5N1JSH8_9HYPH</name>
<dbReference type="AlphaFoldDB" id="A0A5N1JSH8"/>
<organism evidence="1 2">
    <name type="scientific">Ochrobactrum quorumnocens</name>
    <dbReference type="NCBI Taxonomy" id="271865"/>
    <lineage>
        <taxon>Bacteria</taxon>
        <taxon>Pseudomonadati</taxon>
        <taxon>Pseudomonadota</taxon>
        <taxon>Alphaproteobacteria</taxon>
        <taxon>Hyphomicrobiales</taxon>
        <taxon>Brucellaceae</taxon>
        <taxon>Brucella/Ochrobactrum group</taxon>
        <taxon>Ochrobactrum</taxon>
    </lineage>
</organism>
<accession>A0A5N1JSH8</accession>
<evidence type="ECO:0000313" key="1">
    <source>
        <dbReference type="EMBL" id="KAA9367147.1"/>
    </source>
</evidence>
<reference evidence="1 2" key="1">
    <citation type="submission" date="2019-09" db="EMBL/GenBank/DDBJ databases">
        <title>Biological control of the noxious weed angled onion (Allium triquetrum) thwarted by endophytic bacteria in Victoria, Australia.</title>
        <authorList>
            <person name="Tehranchian P."/>
            <person name="Adair R.J."/>
            <person name="Van T.H."/>
            <person name="Morrison P.D."/>
            <person name="Williams H."/>
            <person name="Lawrie A.C."/>
        </authorList>
    </citation>
    <scope>NUCLEOTIDE SEQUENCE [LARGE SCALE GENOMIC DNA]</scope>
    <source>
        <strain evidence="1 2">RPTAtOch1</strain>
    </source>
</reference>
<keyword evidence="2" id="KW-1185">Reference proteome</keyword>
<sequence>MQVRQTKALCNMVEKAWVCFCQTIYIADNHPLLLRLVILENSDLLRQRLLSPKPSQAPHSGCCSKHAHTPECSSSFPLFIKPPLSDEMRIHWPQPAGVVEGGDNRRAHQATTQFIENAQLPVSVWAVDPETVLPTDTLWVKTLSRVP</sequence>
<protein>
    <submittedName>
        <fullName evidence="1">Uncharacterized protein</fullName>
    </submittedName>
</protein>
<comment type="caution">
    <text evidence="1">The sequence shown here is derived from an EMBL/GenBank/DDBJ whole genome shotgun (WGS) entry which is preliminary data.</text>
</comment>
<gene>
    <name evidence="1" type="ORF">F3W84_15205</name>
</gene>
<dbReference type="EMBL" id="VYXQ01000014">
    <property type="protein sequence ID" value="KAA9367147.1"/>
    <property type="molecule type" value="Genomic_DNA"/>
</dbReference>
<proteinExistence type="predicted"/>